<dbReference type="eggNOG" id="ENOG502QT1X">
    <property type="taxonomic scope" value="Eukaryota"/>
</dbReference>
<dbReference type="GO" id="GO:0005737">
    <property type="term" value="C:cytoplasm"/>
    <property type="evidence" value="ECO:0000318"/>
    <property type="project" value="GO_Central"/>
</dbReference>
<evidence type="ECO:0000256" key="3">
    <source>
        <dbReference type="ARBA" id="ARBA00022490"/>
    </source>
</evidence>
<feature type="region of interest" description="Disordered" evidence="8">
    <location>
        <begin position="117"/>
        <end position="156"/>
    </location>
</feature>
<keyword evidence="3" id="KW-0963">Cytoplasm</keyword>
<evidence type="ECO:0000256" key="1">
    <source>
        <dbReference type="ARBA" id="ARBA00007081"/>
    </source>
</evidence>
<evidence type="ECO:0000256" key="4">
    <source>
        <dbReference type="ARBA" id="ARBA00022687"/>
    </source>
</evidence>
<dbReference type="InParanoid" id="A7SI74"/>
<feature type="region of interest" description="Disordered" evidence="8">
    <location>
        <begin position="450"/>
        <end position="474"/>
    </location>
</feature>
<comment type="similarity">
    <text evidence="1 7">Belongs to the NKD family.</text>
</comment>
<dbReference type="GO" id="GO:0046872">
    <property type="term" value="F:metal ion binding"/>
    <property type="evidence" value="ECO:0007669"/>
    <property type="project" value="UniProtKB-KW"/>
</dbReference>
<evidence type="ECO:0000256" key="5">
    <source>
        <dbReference type="ARBA" id="ARBA00022723"/>
    </source>
</evidence>
<keyword evidence="2 7" id="KW-1003">Cell membrane</keyword>
<evidence type="ECO:0000256" key="8">
    <source>
        <dbReference type="SAM" id="MobiDB-lite"/>
    </source>
</evidence>
<gene>
    <name evidence="9" type="ORF">NEMVEDRAFT_v1g245445</name>
</gene>
<dbReference type="EMBL" id="DS469666">
    <property type="protein sequence ID" value="EDO36584.1"/>
    <property type="molecule type" value="Genomic_DNA"/>
</dbReference>
<evidence type="ECO:0000256" key="7">
    <source>
        <dbReference type="RuleBase" id="RU367060"/>
    </source>
</evidence>
<feature type="compositionally biased region" description="Basic residues" evidence="8">
    <location>
        <begin position="608"/>
        <end position="619"/>
    </location>
</feature>
<dbReference type="GO" id="GO:0030178">
    <property type="term" value="P:negative regulation of Wnt signaling pathway"/>
    <property type="evidence" value="ECO:0000318"/>
    <property type="project" value="GO_Central"/>
</dbReference>
<dbReference type="Proteomes" id="UP000001593">
    <property type="component" value="Unassembled WGS sequence"/>
</dbReference>
<accession>A7SI74</accession>
<keyword evidence="6" id="KW-0472">Membrane</keyword>
<dbReference type="GO" id="GO:0090090">
    <property type="term" value="P:negative regulation of canonical Wnt signaling pathway"/>
    <property type="evidence" value="ECO:0007669"/>
    <property type="project" value="UniProtKB-ARBA"/>
</dbReference>
<keyword evidence="10" id="KW-1185">Reference proteome</keyword>
<comment type="subcellular location">
    <subcellularLocation>
        <location evidence="7">Cell membrane</location>
    </subcellularLocation>
    <subcellularLocation>
        <location evidence="7">Cytoplasm</location>
    </subcellularLocation>
</comment>
<dbReference type="STRING" id="45351.A7SI74"/>
<evidence type="ECO:0000313" key="9">
    <source>
        <dbReference type="EMBL" id="EDO36584.1"/>
    </source>
</evidence>
<dbReference type="PANTHER" id="PTHR22611:SF9">
    <property type="entry name" value="PROTEIN NAKED CUTICLE"/>
    <property type="match status" value="1"/>
</dbReference>
<feature type="compositionally biased region" description="Basic and acidic residues" evidence="8">
    <location>
        <begin position="146"/>
        <end position="156"/>
    </location>
</feature>
<feature type="region of interest" description="Disordered" evidence="8">
    <location>
        <begin position="608"/>
        <end position="628"/>
    </location>
</feature>
<dbReference type="GO" id="GO:0005886">
    <property type="term" value="C:plasma membrane"/>
    <property type="evidence" value="ECO:0007669"/>
    <property type="project" value="UniProtKB-SubCell"/>
</dbReference>
<proteinExistence type="inferred from homology"/>
<keyword evidence="5" id="KW-0479">Metal-binding</keyword>
<protein>
    <recommendedName>
        <fullName evidence="7">Protein naked cuticle homolog</fullName>
    </recommendedName>
</protein>
<dbReference type="InterPro" id="IPR040140">
    <property type="entry name" value="Nkd-like"/>
</dbReference>
<keyword evidence="4 7" id="KW-0879">Wnt signaling pathway</keyword>
<name>A7SI74_NEMVE</name>
<feature type="compositionally biased region" description="Basic residues" evidence="8">
    <location>
        <begin position="135"/>
        <end position="145"/>
    </location>
</feature>
<sequence>MDVISFTTWFVFTTQRVALSPSVRSYPLGDAKNTAKNAACVDSFVGSQTRNYTQGYWKLEALESSWNRIIYVLRIEISKESEKWEQNKEKCENLCLANSDLVVDKARIEYRSALLPPSAARTGGKTPNKPEHQTTMKKLHRKLKQKSRDGSESDRAWISREGPEGDCVIENDTTTHSCAVSTSAYEELSRAPSSHTADFTYKGYPVNLVIFDWGSLWRVKHGLRIRFLGLPEWPLDYEEKELPSKKDFFYDDFPLEVVELPDLPDGKNVEISFEREGLVEASTQTKPLKQETPECGMSVKSASSDHQEWSYTLYDFEGQGQVTREDLRNLVKSIYEVLGKSVNNSRNQPKDPLKKLRVRLSVSKERGKGTEGDVPSRHEYTISAMATENKAPKKSTRTYHMERCDSMTVNPPSLENIPDKRKMVSLIMEQPGPTNGINCQSHRQKISCKRSSANRPAKPAVTAANTGNMDTPVVNDRGMYSCPKRMQTGPGECNPPSPKEANDLSRVKQWVDQLCAAHELETVTRSKHRKSYRHTCRQGEPRHDLHRCPQYLDLATDHITYPYHVESQACLFGAASPKPHRRPKRGHHHSCKYNKDEVMCQRTIVHRHEHHHSHHHYHHYEKQEPSNK</sequence>
<dbReference type="GO" id="GO:0016055">
    <property type="term" value="P:Wnt signaling pathway"/>
    <property type="evidence" value="ECO:0007669"/>
    <property type="project" value="UniProtKB-UniRule"/>
</dbReference>
<dbReference type="OMA" id="HEYTISA"/>
<evidence type="ECO:0000313" key="10">
    <source>
        <dbReference type="Proteomes" id="UP000001593"/>
    </source>
</evidence>
<dbReference type="HOGENOM" id="CLU_435673_0_0_1"/>
<reference evidence="9 10" key="1">
    <citation type="journal article" date="2007" name="Science">
        <title>Sea anemone genome reveals ancestral eumetazoan gene repertoire and genomic organization.</title>
        <authorList>
            <person name="Putnam N.H."/>
            <person name="Srivastava M."/>
            <person name="Hellsten U."/>
            <person name="Dirks B."/>
            <person name="Chapman J."/>
            <person name="Salamov A."/>
            <person name="Terry A."/>
            <person name="Shapiro H."/>
            <person name="Lindquist E."/>
            <person name="Kapitonov V.V."/>
            <person name="Jurka J."/>
            <person name="Genikhovich G."/>
            <person name="Grigoriev I.V."/>
            <person name="Lucas S.M."/>
            <person name="Steele R.E."/>
            <person name="Finnerty J.R."/>
            <person name="Technau U."/>
            <person name="Martindale M.Q."/>
            <person name="Rokhsar D.S."/>
        </authorList>
    </citation>
    <scope>NUCLEOTIDE SEQUENCE [LARGE SCALE GENOMIC DNA]</scope>
    <source>
        <strain evidence="10">CH2 X CH6</strain>
    </source>
</reference>
<organism evidence="9 10">
    <name type="scientific">Nematostella vectensis</name>
    <name type="common">Starlet sea anemone</name>
    <dbReference type="NCBI Taxonomy" id="45351"/>
    <lineage>
        <taxon>Eukaryota</taxon>
        <taxon>Metazoa</taxon>
        <taxon>Cnidaria</taxon>
        <taxon>Anthozoa</taxon>
        <taxon>Hexacorallia</taxon>
        <taxon>Actiniaria</taxon>
        <taxon>Edwardsiidae</taxon>
        <taxon>Nematostella</taxon>
    </lineage>
</organism>
<evidence type="ECO:0000256" key="6">
    <source>
        <dbReference type="ARBA" id="ARBA00023136"/>
    </source>
</evidence>
<comment type="function">
    <text evidence="7">Cell autonomous antagonist of the canonical Wnt signaling pathway.</text>
</comment>
<dbReference type="AlphaFoldDB" id="A7SI74"/>
<evidence type="ECO:0000256" key="2">
    <source>
        <dbReference type="ARBA" id="ARBA00022475"/>
    </source>
</evidence>
<dbReference type="PANTHER" id="PTHR22611">
    <property type="entry name" value="PROTEIN NAKED CUTICLE"/>
    <property type="match status" value="1"/>
</dbReference>